<organism evidence="12 13">
    <name type="scientific">Psychrosphaera ytuae</name>
    <dbReference type="NCBI Taxonomy" id="2820710"/>
    <lineage>
        <taxon>Bacteria</taxon>
        <taxon>Pseudomonadati</taxon>
        <taxon>Pseudomonadota</taxon>
        <taxon>Gammaproteobacteria</taxon>
        <taxon>Alteromonadales</taxon>
        <taxon>Pseudoalteromonadaceae</taxon>
        <taxon>Psychrosphaera</taxon>
    </lineage>
</organism>
<dbReference type="NCBIfam" id="NF011696">
    <property type="entry name" value="PRK15116.1"/>
    <property type="match status" value="1"/>
</dbReference>
<evidence type="ECO:0000256" key="9">
    <source>
        <dbReference type="ARBA" id="ARBA00074884"/>
    </source>
</evidence>
<evidence type="ECO:0000256" key="8">
    <source>
        <dbReference type="ARBA" id="ARBA00023136"/>
    </source>
</evidence>
<keyword evidence="5" id="KW-0547">Nucleotide-binding</keyword>
<comment type="subcellular location">
    <subcellularLocation>
        <location evidence="1">Membrane</location>
        <topology evidence="1">Single-pass membrane protein</topology>
    </subcellularLocation>
</comment>
<protein>
    <recommendedName>
        <fullName evidence="9">tRNA threonylcarbamoyladenosine dehydratase</fullName>
    </recommendedName>
    <alternativeName>
        <fullName evidence="10">t(6)A37 dehydratase</fullName>
    </alternativeName>
</protein>
<keyword evidence="6" id="KW-0067">ATP-binding</keyword>
<dbReference type="RefSeq" id="WP_208832222.1">
    <property type="nucleotide sequence ID" value="NZ_CP072110.1"/>
</dbReference>
<dbReference type="InterPro" id="IPR000594">
    <property type="entry name" value="ThiF_NAD_FAD-bd"/>
</dbReference>
<name>A0A975HIF6_9GAMM</name>
<evidence type="ECO:0000313" key="13">
    <source>
        <dbReference type="Proteomes" id="UP000682739"/>
    </source>
</evidence>
<sequence length="273" mass="29889">MSDFETRFGGIGRLYGQQASAWLKQAHFCVVGIGGVGTWAAEALARSGVGHITLIDLDDICTTNTNRQIHAMQGTVGLAKVDVMADRIRMINPDCHVECIEDFVTENNLFELFGDRTTPKFDMVIDAIDSIKAKVAMIAHCHRNKIPLVVTGGAGGQIDPSQIQFGDLAKTTHDPLLSKVRNQLRRDFNFSKNPKRKFSIDCVFSTEQLRYPQSDGSVCAAKVTAEGTMRLDCNMGFGAATMVTGTFGFFAASKAISKFIDKTQRSINKEQKG</sequence>
<feature type="domain" description="THIF-type NAD/FAD binding fold" evidence="11">
    <location>
        <begin position="16"/>
        <end position="259"/>
    </location>
</feature>
<dbReference type="InterPro" id="IPR045886">
    <property type="entry name" value="ThiF/MoeB/HesA"/>
</dbReference>
<dbReference type="Pfam" id="PF00899">
    <property type="entry name" value="ThiF"/>
    <property type="match status" value="1"/>
</dbReference>
<dbReference type="FunFam" id="3.40.50.720:FF:000096">
    <property type="entry name" value="tRNA cyclic N6-threonylcarbamoyladenosine(37) synthase TcdA"/>
    <property type="match status" value="1"/>
</dbReference>
<dbReference type="GO" id="GO:0016020">
    <property type="term" value="C:membrane"/>
    <property type="evidence" value="ECO:0007669"/>
    <property type="project" value="UniProtKB-SubCell"/>
</dbReference>
<dbReference type="EMBL" id="CP072110">
    <property type="protein sequence ID" value="QTH64167.1"/>
    <property type="molecule type" value="Genomic_DNA"/>
</dbReference>
<evidence type="ECO:0000256" key="2">
    <source>
        <dbReference type="ARBA" id="ARBA00009919"/>
    </source>
</evidence>
<evidence type="ECO:0000313" key="12">
    <source>
        <dbReference type="EMBL" id="QTH64167.1"/>
    </source>
</evidence>
<evidence type="ECO:0000256" key="7">
    <source>
        <dbReference type="ARBA" id="ARBA00022989"/>
    </source>
</evidence>
<evidence type="ECO:0000256" key="10">
    <source>
        <dbReference type="ARBA" id="ARBA00083375"/>
    </source>
</evidence>
<dbReference type="InterPro" id="IPR035985">
    <property type="entry name" value="Ubiquitin-activating_enz"/>
</dbReference>
<keyword evidence="13" id="KW-1185">Reference proteome</keyword>
<gene>
    <name evidence="12" type="primary">tcdA</name>
    <name evidence="12" type="ORF">J1N51_01385</name>
</gene>
<evidence type="ECO:0000256" key="5">
    <source>
        <dbReference type="ARBA" id="ARBA00022741"/>
    </source>
</evidence>
<comment type="similarity">
    <text evidence="2">Belongs to the HesA/MoeB/ThiF family.</text>
</comment>
<dbReference type="KEGG" id="psym:J1N51_01385"/>
<dbReference type="GO" id="GO:0005524">
    <property type="term" value="F:ATP binding"/>
    <property type="evidence" value="ECO:0007669"/>
    <property type="project" value="UniProtKB-KW"/>
</dbReference>
<evidence type="ECO:0000259" key="11">
    <source>
        <dbReference type="Pfam" id="PF00899"/>
    </source>
</evidence>
<dbReference type="AlphaFoldDB" id="A0A975HIF6"/>
<dbReference type="PANTHER" id="PTHR43267">
    <property type="entry name" value="TRNA THREONYLCARBAMOYLADENOSINE DEHYDRATASE"/>
    <property type="match status" value="1"/>
</dbReference>
<evidence type="ECO:0000256" key="4">
    <source>
        <dbReference type="ARBA" id="ARBA00022692"/>
    </source>
</evidence>
<accession>A0A975HIF6</accession>
<proteinExistence type="inferred from homology"/>
<dbReference type="GO" id="GO:0008641">
    <property type="term" value="F:ubiquitin-like modifier activating enzyme activity"/>
    <property type="evidence" value="ECO:0007669"/>
    <property type="project" value="InterPro"/>
</dbReference>
<dbReference type="GO" id="GO:0061504">
    <property type="term" value="P:cyclic threonylcarbamoyladenosine biosynthetic process"/>
    <property type="evidence" value="ECO:0007669"/>
    <property type="project" value="TreeGrafter"/>
</dbReference>
<evidence type="ECO:0000256" key="3">
    <source>
        <dbReference type="ARBA" id="ARBA00022598"/>
    </source>
</evidence>
<reference evidence="12" key="1">
    <citation type="submission" date="2021-03" db="EMBL/GenBank/DDBJ databases">
        <title>Description of Psychrosphaera ytuae sp. nov. isolated from deep sea sediment of South China Sea.</title>
        <authorList>
            <person name="Zhang J."/>
            <person name="Xu X.-D."/>
        </authorList>
    </citation>
    <scope>NUCLEOTIDE SEQUENCE</scope>
    <source>
        <strain evidence="12">MTZ26</strain>
    </source>
</reference>
<evidence type="ECO:0000256" key="6">
    <source>
        <dbReference type="ARBA" id="ARBA00022840"/>
    </source>
</evidence>
<dbReference type="CDD" id="cd00755">
    <property type="entry name" value="YgdL_like"/>
    <property type="match status" value="1"/>
</dbReference>
<keyword evidence="4" id="KW-0812">Transmembrane</keyword>
<keyword evidence="7" id="KW-1133">Transmembrane helix</keyword>
<dbReference type="SUPFAM" id="SSF69572">
    <property type="entry name" value="Activating enzymes of the ubiquitin-like proteins"/>
    <property type="match status" value="1"/>
</dbReference>
<dbReference type="PANTHER" id="PTHR43267:SF1">
    <property type="entry name" value="TRNA THREONYLCARBAMOYLADENOSINE DEHYDRATASE"/>
    <property type="match status" value="1"/>
</dbReference>
<dbReference type="Gene3D" id="3.40.50.720">
    <property type="entry name" value="NAD(P)-binding Rossmann-like Domain"/>
    <property type="match status" value="1"/>
</dbReference>
<keyword evidence="8" id="KW-0472">Membrane</keyword>
<evidence type="ECO:0000256" key="1">
    <source>
        <dbReference type="ARBA" id="ARBA00004167"/>
    </source>
</evidence>
<dbReference type="Proteomes" id="UP000682739">
    <property type="component" value="Chromosome"/>
</dbReference>
<dbReference type="GO" id="GO:0061503">
    <property type="term" value="F:tRNA threonylcarbamoyladenosine dehydratase"/>
    <property type="evidence" value="ECO:0007669"/>
    <property type="project" value="TreeGrafter"/>
</dbReference>
<keyword evidence="3" id="KW-0436">Ligase</keyword>